<dbReference type="InterPro" id="IPR037066">
    <property type="entry name" value="Plug_dom_sf"/>
</dbReference>
<feature type="domain" description="TonB-dependent receptor-like beta-barrel" evidence="10">
    <location>
        <begin position="410"/>
        <end position="993"/>
    </location>
</feature>
<dbReference type="Pfam" id="PF00593">
    <property type="entry name" value="TonB_dep_Rec_b-barrel"/>
    <property type="match status" value="1"/>
</dbReference>
<comment type="subcellular location">
    <subcellularLocation>
        <location evidence="1 8">Cell outer membrane</location>
        <topology evidence="1 8">Multi-pass membrane protein</topology>
    </subcellularLocation>
</comment>
<evidence type="ECO:0000256" key="6">
    <source>
        <dbReference type="ARBA" id="ARBA00023136"/>
    </source>
</evidence>
<reference evidence="12 13" key="1">
    <citation type="submission" date="2018-02" db="EMBL/GenBank/DDBJ databases">
        <title>The draft genome of Sphingobacterium sp. 5JN-11.</title>
        <authorList>
            <person name="Liu L."/>
            <person name="Li L."/>
            <person name="Liang L."/>
            <person name="Zhang X."/>
            <person name="Wang T."/>
        </authorList>
    </citation>
    <scope>NUCLEOTIDE SEQUENCE [LARGE SCALE GENOMIC DNA]</scope>
    <source>
        <strain evidence="12 13">5JN-11</strain>
    </source>
</reference>
<evidence type="ECO:0000256" key="3">
    <source>
        <dbReference type="ARBA" id="ARBA00022452"/>
    </source>
</evidence>
<dbReference type="Pfam" id="PF13715">
    <property type="entry name" value="CarbopepD_reg_2"/>
    <property type="match status" value="1"/>
</dbReference>
<feature type="domain" description="TonB-dependent receptor plug" evidence="11">
    <location>
        <begin position="131"/>
        <end position="238"/>
    </location>
</feature>
<keyword evidence="2 8" id="KW-0813">Transport</keyword>
<evidence type="ECO:0000256" key="5">
    <source>
        <dbReference type="ARBA" id="ARBA00023077"/>
    </source>
</evidence>
<evidence type="ECO:0000259" key="10">
    <source>
        <dbReference type="Pfam" id="PF00593"/>
    </source>
</evidence>
<gene>
    <name evidence="12" type="ORF">C5745_14495</name>
</gene>
<dbReference type="PROSITE" id="PS52016">
    <property type="entry name" value="TONB_DEPENDENT_REC_3"/>
    <property type="match status" value="1"/>
</dbReference>
<organism evidence="12 13">
    <name type="scientific">Sphingobacterium haloxyli</name>
    <dbReference type="NCBI Taxonomy" id="2100533"/>
    <lineage>
        <taxon>Bacteria</taxon>
        <taxon>Pseudomonadati</taxon>
        <taxon>Bacteroidota</taxon>
        <taxon>Sphingobacteriia</taxon>
        <taxon>Sphingobacteriales</taxon>
        <taxon>Sphingobacteriaceae</taxon>
        <taxon>Sphingobacterium</taxon>
    </lineage>
</organism>
<comment type="similarity">
    <text evidence="8 9">Belongs to the TonB-dependent receptor family.</text>
</comment>
<evidence type="ECO:0000256" key="1">
    <source>
        <dbReference type="ARBA" id="ARBA00004571"/>
    </source>
</evidence>
<evidence type="ECO:0000313" key="13">
    <source>
        <dbReference type="Proteomes" id="UP000239711"/>
    </source>
</evidence>
<proteinExistence type="inferred from homology"/>
<sequence>MRETCIIISLFIYLFGFSVHSYAIAARPIKEKAAGLNQTTYTGVVRDELGVAISGASVAVKGRTASTSTDNNGHFSISASLGEIIEISFLGYDQTTVTLTQQTNLNVVLKKSANTELDEVIVVGYGTTTRKRITGAVDQIAADQIENRPVGNLTQALQGAAPSLLIQQKSMNPNDNAMNVNIRGVNTVTSASPLVVIDGMISDINNMNKLNPNDVDNISVLKDAGTAAIYGSRSASGVILITTKQGRKNSGPHIRVGASYGVQTPDILYRPVDGWQNATLMNVALANGGQDPTYTPEQIQDLKEHGDAEWAMDYIFKSAHQQNYDLNISGGSANSTYMISGGYYDQGSNFIGPGYGVKRYNLRTKLSTEYKRLKIDLILGYARNDAKGDEANAGFKIADASRTPKYYYNTPMTADGRYLVSSVGTSPGAALQLGGYNKHNNDWVNVGTALEFKISNDLKARAIFGLDNTSNWRFIRRLQYPVYNSAESTTPILQGVNRETENHAFKGIFINSQALLDYSKAFGKHTITALGGVSQEIVNNKGIDVKTRNTDADLGIPINNGEDDKTIFEDSRTEVNNTLRRVIQSVFARANYNYDDRYSADFTIRTDGSSRFPEKNRWGTFPSISFGWSLSEEHFMDGYKSNIGDVKFRGSWGILGNQEIDDFQYFTTYTVYNNIAGFNNNPVSGTGFQEASPDLRWEKVNSKNIGVDLTFLNRALSVSFDAFANKTTDILLQPVTPGVFGTALGDVNIGAMENKGWELNVNYNFVTGAVKHGATFNVGNTTNIAVDLGNPQINTVDNIGFIRRNGLPLGAYYGLKTDGLFQSYSEIENAAVPVGASPQPGDVKYIDRNEDGVINDDDRYYLGDGLPHYNFGLNYNMNYKGFDFSILVQGVGKRLQSLRGDIYTPFHNGGWYPVIFQHQLDTWTETNTDARYPRLITNSGNSFANNWGPASDMYILDAKYIRVKNIQVGYTLPDQLVQKLGVGKIRVYANAQNPFTFSKNSFIDPESTEFSNTLGAGGGNSGRNYPALQFFGGGINVDF</sequence>
<protein>
    <submittedName>
        <fullName evidence="12">SusC/RagA family TonB-linked outer membrane protein</fullName>
    </submittedName>
</protein>
<keyword evidence="5 9" id="KW-0798">TonB box</keyword>
<evidence type="ECO:0000256" key="9">
    <source>
        <dbReference type="RuleBase" id="RU003357"/>
    </source>
</evidence>
<dbReference type="AlphaFoldDB" id="A0A2S9J1A9"/>
<keyword evidence="4 8" id="KW-0812">Transmembrane</keyword>
<dbReference type="Gene3D" id="2.170.130.10">
    <property type="entry name" value="TonB-dependent receptor, plug domain"/>
    <property type="match status" value="1"/>
</dbReference>
<dbReference type="InterPro" id="IPR036942">
    <property type="entry name" value="Beta-barrel_TonB_sf"/>
</dbReference>
<name>A0A2S9J1A9_9SPHI</name>
<accession>A0A2S9J1A9</accession>
<keyword evidence="7 8" id="KW-0998">Cell outer membrane</keyword>
<dbReference type="SUPFAM" id="SSF49464">
    <property type="entry name" value="Carboxypeptidase regulatory domain-like"/>
    <property type="match status" value="1"/>
</dbReference>
<keyword evidence="6 8" id="KW-0472">Membrane</keyword>
<dbReference type="InterPro" id="IPR023997">
    <property type="entry name" value="TonB-dep_OMP_SusC/RagA_CS"/>
</dbReference>
<evidence type="ECO:0000256" key="7">
    <source>
        <dbReference type="ARBA" id="ARBA00023237"/>
    </source>
</evidence>
<dbReference type="RefSeq" id="WP_105717730.1">
    <property type="nucleotide sequence ID" value="NZ_PVBQ01000012.1"/>
</dbReference>
<dbReference type="SUPFAM" id="SSF56935">
    <property type="entry name" value="Porins"/>
    <property type="match status" value="1"/>
</dbReference>
<keyword evidence="13" id="KW-1185">Reference proteome</keyword>
<dbReference type="GO" id="GO:0009279">
    <property type="term" value="C:cell outer membrane"/>
    <property type="evidence" value="ECO:0007669"/>
    <property type="project" value="UniProtKB-SubCell"/>
</dbReference>
<dbReference type="NCBIfam" id="TIGR04056">
    <property type="entry name" value="OMP_RagA_SusC"/>
    <property type="match status" value="1"/>
</dbReference>
<dbReference type="InterPro" id="IPR023996">
    <property type="entry name" value="TonB-dep_OMP_SusC/RagA"/>
</dbReference>
<evidence type="ECO:0000256" key="2">
    <source>
        <dbReference type="ARBA" id="ARBA00022448"/>
    </source>
</evidence>
<dbReference type="NCBIfam" id="TIGR04057">
    <property type="entry name" value="SusC_RagA_signa"/>
    <property type="match status" value="1"/>
</dbReference>
<dbReference type="EMBL" id="PVBQ01000012">
    <property type="protein sequence ID" value="PRD46567.1"/>
    <property type="molecule type" value="Genomic_DNA"/>
</dbReference>
<dbReference type="InterPro" id="IPR012910">
    <property type="entry name" value="Plug_dom"/>
</dbReference>
<dbReference type="InterPro" id="IPR000531">
    <property type="entry name" value="Beta-barrel_TonB"/>
</dbReference>
<comment type="caution">
    <text evidence="12">The sequence shown here is derived from an EMBL/GenBank/DDBJ whole genome shotgun (WGS) entry which is preliminary data.</text>
</comment>
<keyword evidence="3 8" id="KW-1134">Transmembrane beta strand</keyword>
<dbReference type="InterPro" id="IPR039426">
    <property type="entry name" value="TonB-dep_rcpt-like"/>
</dbReference>
<dbReference type="OrthoDB" id="899266at2"/>
<evidence type="ECO:0000259" key="11">
    <source>
        <dbReference type="Pfam" id="PF07715"/>
    </source>
</evidence>
<evidence type="ECO:0000256" key="8">
    <source>
        <dbReference type="PROSITE-ProRule" id="PRU01360"/>
    </source>
</evidence>
<dbReference type="Pfam" id="PF07715">
    <property type="entry name" value="Plug"/>
    <property type="match status" value="1"/>
</dbReference>
<dbReference type="Proteomes" id="UP000239711">
    <property type="component" value="Unassembled WGS sequence"/>
</dbReference>
<evidence type="ECO:0000313" key="12">
    <source>
        <dbReference type="EMBL" id="PRD46567.1"/>
    </source>
</evidence>
<dbReference type="InterPro" id="IPR008969">
    <property type="entry name" value="CarboxyPept-like_regulatory"/>
</dbReference>
<dbReference type="Gene3D" id="2.60.40.1120">
    <property type="entry name" value="Carboxypeptidase-like, regulatory domain"/>
    <property type="match status" value="1"/>
</dbReference>
<evidence type="ECO:0000256" key="4">
    <source>
        <dbReference type="ARBA" id="ARBA00022692"/>
    </source>
</evidence>
<dbReference type="Gene3D" id="2.40.170.20">
    <property type="entry name" value="TonB-dependent receptor, beta-barrel domain"/>
    <property type="match status" value="1"/>
</dbReference>